<comment type="caution">
    <text evidence="1">The sequence shown here is derived from an EMBL/GenBank/DDBJ whole genome shotgun (WGS) entry which is preliminary data.</text>
</comment>
<reference evidence="1 2" key="1">
    <citation type="submission" date="2018-06" db="EMBL/GenBank/DDBJ databases">
        <title>Genomic Encyclopedia of Archaeal and Bacterial Type Strains, Phase II (KMG-II): from individual species to whole genera.</title>
        <authorList>
            <person name="Goeker M."/>
        </authorList>
    </citation>
    <scope>NUCLEOTIDE SEQUENCE [LARGE SCALE GENOMIC DNA]</scope>
    <source>
        <strain evidence="1 2">DSM 17205</strain>
    </source>
</reference>
<dbReference type="EMBL" id="QKZR01000003">
    <property type="protein sequence ID" value="PZX39929.1"/>
    <property type="molecule type" value="Genomic_DNA"/>
</dbReference>
<dbReference type="Proteomes" id="UP000248584">
    <property type="component" value="Unassembled WGS sequence"/>
</dbReference>
<sequence>MNTKLTLTMDKAVIEMAKKYAKEEGRSLSDLVENYFKMISSTSRTEEKIKEVAEDPTPYTTSLLGVMKLPKDFDPEKELQERREKKYLKK</sequence>
<evidence type="ECO:0000313" key="1">
    <source>
        <dbReference type="EMBL" id="PZX39929.1"/>
    </source>
</evidence>
<name>A0ABX5PXM3_9FLAO</name>
<dbReference type="InterPro" id="IPR045944">
    <property type="entry name" value="DUF6364"/>
</dbReference>
<evidence type="ECO:0000313" key="2">
    <source>
        <dbReference type="Proteomes" id="UP000248584"/>
    </source>
</evidence>
<keyword evidence="2" id="KW-1185">Reference proteome</keyword>
<protein>
    <recommendedName>
        <fullName evidence="3">Antitoxin</fullName>
    </recommendedName>
</protein>
<accession>A0ABX5PXM3</accession>
<dbReference type="RefSeq" id="WP_041567120.1">
    <property type="nucleotide sequence ID" value="NZ_QKZR01000003.1"/>
</dbReference>
<organism evidence="1 2">
    <name type="scientific">Nonlabens dokdonensis</name>
    <dbReference type="NCBI Taxonomy" id="328515"/>
    <lineage>
        <taxon>Bacteria</taxon>
        <taxon>Pseudomonadati</taxon>
        <taxon>Bacteroidota</taxon>
        <taxon>Flavobacteriia</taxon>
        <taxon>Flavobacteriales</taxon>
        <taxon>Flavobacteriaceae</taxon>
        <taxon>Nonlabens</taxon>
    </lineage>
</organism>
<dbReference type="Pfam" id="PF19891">
    <property type="entry name" value="DUF6364"/>
    <property type="match status" value="1"/>
</dbReference>
<gene>
    <name evidence="1" type="ORF">LX97_02289</name>
</gene>
<evidence type="ECO:0008006" key="3">
    <source>
        <dbReference type="Google" id="ProtNLM"/>
    </source>
</evidence>
<proteinExistence type="predicted"/>